<evidence type="ECO:0000313" key="2">
    <source>
        <dbReference type="Proteomes" id="UP000289152"/>
    </source>
</evidence>
<proteinExistence type="predicted"/>
<dbReference type="AlphaFoldDB" id="A0A4Q1BHD0"/>
<comment type="caution">
    <text evidence="1">The sequence shown here is derived from an EMBL/GenBank/DDBJ whole genome shotgun (WGS) entry which is preliminary data.</text>
</comment>
<sequence>MSMLHMLAPKGQIKHLCIQPSRPVIHVFLPWVEQTLVVHNTDDDSSAVKVAIRENVWYLHTRKLCHFNPYNEETMSEYLETWSEAKQSRQGMVPKLHIVCPGLQEEWDLTRSTLRQYVEESNTKAKEMGMISNLDWLDVESCIVFEPTEPRLISFTDDGGRPLTPMDFQQPSATACQVCSDTIYKVVPMLLEDDDFFDLQFGSRLYDSDEDRDSAANYYYDGEDDFYFEERRRW</sequence>
<evidence type="ECO:0000313" key="1">
    <source>
        <dbReference type="EMBL" id="RXK37003.1"/>
    </source>
</evidence>
<organism evidence="1 2">
    <name type="scientific">Tremella mesenterica</name>
    <name type="common">Jelly fungus</name>
    <dbReference type="NCBI Taxonomy" id="5217"/>
    <lineage>
        <taxon>Eukaryota</taxon>
        <taxon>Fungi</taxon>
        <taxon>Dikarya</taxon>
        <taxon>Basidiomycota</taxon>
        <taxon>Agaricomycotina</taxon>
        <taxon>Tremellomycetes</taxon>
        <taxon>Tremellales</taxon>
        <taxon>Tremellaceae</taxon>
        <taxon>Tremella</taxon>
    </lineage>
</organism>
<keyword evidence="2" id="KW-1185">Reference proteome</keyword>
<name>A0A4Q1BHD0_TREME</name>
<dbReference type="Proteomes" id="UP000289152">
    <property type="component" value="Unassembled WGS sequence"/>
</dbReference>
<accession>A0A4Q1BHD0</accession>
<dbReference type="InParanoid" id="A0A4Q1BHD0"/>
<gene>
    <name evidence="1" type="ORF">M231_05710</name>
</gene>
<dbReference type="EMBL" id="SDIL01000080">
    <property type="protein sequence ID" value="RXK37003.1"/>
    <property type="molecule type" value="Genomic_DNA"/>
</dbReference>
<reference evidence="1 2" key="1">
    <citation type="submission" date="2016-06" db="EMBL/GenBank/DDBJ databases">
        <title>Evolution of pathogenesis and genome organization in the Tremellales.</title>
        <authorList>
            <person name="Cuomo C."/>
            <person name="Litvintseva A."/>
            <person name="Heitman J."/>
            <person name="Chen Y."/>
            <person name="Sun S."/>
            <person name="Springer D."/>
            <person name="Dromer F."/>
            <person name="Young S."/>
            <person name="Zeng Q."/>
            <person name="Chapman S."/>
            <person name="Gujja S."/>
            <person name="Saif S."/>
            <person name="Birren B."/>
        </authorList>
    </citation>
    <scope>NUCLEOTIDE SEQUENCE [LARGE SCALE GENOMIC DNA]</scope>
    <source>
        <strain evidence="1 2">ATCC 28783</strain>
    </source>
</reference>
<protein>
    <submittedName>
        <fullName evidence="1">Uncharacterized protein</fullName>
    </submittedName>
</protein>